<proteinExistence type="predicted"/>
<keyword evidence="1" id="KW-0472">Membrane</keyword>
<reference evidence="2 3" key="1">
    <citation type="submission" date="2022-06" db="EMBL/GenBank/DDBJ databases">
        <authorList>
            <person name="Sun Q."/>
        </authorList>
    </citation>
    <scope>NUCLEOTIDE SEQUENCE [LARGE SCALE GENOMIC DNA]</scope>
    <source>
        <strain evidence="2 3">S153</strain>
    </source>
</reference>
<keyword evidence="1" id="KW-0812">Transmembrane</keyword>
<evidence type="ECO:0000313" key="3">
    <source>
        <dbReference type="Proteomes" id="UP001155079"/>
    </source>
</evidence>
<gene>
    <name evidence="2" type="ORF">NBH20_21780</name>
</gene>
<evidence type="ECO:0000256" key="1">
    <source>
        <dbReference type="SAM" id="Phobius"/>
    </source>
</evidence>
<keyword evidence="3" id="KW-1185">Reference proteome</keyword>
<sequence>MPMIAKMIYHVPVFGWMLKEAVTGPTTAKVLFIVNLLLVWLLAIITFGYPAIIIPALAAVPTMFVILILIMKG</sequence>
<keyword evidence="1" id="KW-1133">Transmembrane helix</keyword>
<evidence type="ECO:0000313" key="2">
    <source>
        <dbReference type="EMBL" id="MCM2403813.1"/>
    </source>
</evidence>
<comment type="caution">
    <text evidence="2">The sequence shown here is derived from an EMBL/GenBank/DDBJ whole genome shotgun (WGS) entry which is preliminary data.</text>
</comment>
<dbReference type="EMBL" id="JAMQAY010000011">
    <property type="protein sequence ID" value="MCM2403813.1"/>
    <property type="molecule type" value="Genomic_DNA"/>
</dbReference>
<feature type="transmembrane region" description="Helical" evidence="1">
    <location>
        <begin position="51"/>
        <end position="71"/>
    </location>
</feature>
<organism evidence="2 3">
    <name type="scientific">Ciceribacter sichuanensis</name>
    <dbReference type="NCBI Taxonomy" id="2949647"/>
    <lineage>
        <taxon>Bacteria</taxon>
        <taxon>Pseudomonadati</taxon>
        <taxon>Pseudomonadota</taxon>
        <taxon>Alphaproteobacteria</taxon>
        <taxon>Hyphomicrobiales</taxon>
        <taxon>Rhizobiaceae</taxon>
        <taxon>Ciceribacter</taxon>
    </lineage>
</organism>
<name>A0ABT0VH87_9HYPH</name>
<feature type="transmembrane region" description="Helical" evidence="1">
    <location>
        <begin position="21"/>
        <end position="45"/>
    </location>
</feature>
<dbReference type="Proteomes" id="UP001155079">
    <property type="component" value="Unassembled WGS sequence"/>
</dbReference>
<accession>A0ABT0VH87</accession>
<protein>
    <submittedName>
        <fullName evidence="2">Uncharacterized protein</fullName>
    </submittedName>
</protein>